<dbReference type="PANTHER" id="PTHR31668">
    <property type="entry name" value="GLUCOSE TRANSPORT TRANSCRIPTION REGULATOR RGT1-RELATED-RELATED"/>
    <property type="match status" value="1"/>
</dbReference>
<proteinExistence type="predicted"/>
<protein>
    <recommendedName>
        <fullName evidence="4">Transcription factor domain-containing protein</fullName>
    </recommendedName>
</protein>
<dbReference type="CDD" id="cd12148">
    <property type="entry name" value="fungal_TF_MHR"/>
    <property type="match status" value="1"/>
</dbReference>
<keyword evidence="1" id="KW-0539">Nucleus</keyword>
<organism evidence="2 3">
    <name type="scientific">Hortaea werneckii</name>
    <name type="common">Black yeast</name>
    <name type="synonym">Cladosporium werneckii</name>
    <dbReference type="NCBI Taxonomy" id="91943"/>
    <lineage>
        <taxon>Eukaryota</taxon>
        <taxon>Fungi</taxon>
        <taxon>Dikarya</taxon>
        <taxon>Ascomycota</taxon>
        <taxon>Pezizomycotina</taxon>
        <taxon>Dothideomycetes</taxon>
        <taxon>Dothideomycetidae</taxon>
        <taxon>Mycosphaerellales</taxon>
        <taxon>Teratosphaeriaceae</taxon>
        <taxon>Hortaea</taxon>
    </lineage>
</organism>
<comment type="caution">
    <text evidence="2">The sequence shown here is derived from an EMBL/GenBank/DDBJ whole genome shotgun (WGS) entry which is preliminary data.</text>
</comment>
<dbReference type="EMBL" id="QWIN01000203">
    <property type="protein sequence ID" value="RMY56513.1"/>
    <property type="molecule type" value="Genomic_DNA"/>
</dbReference>
<dbReference type="OrthoDB" id="2740448at2759"/>
<sequence>MPFLLPTPKYQPRALSETPPGELPMCFRDLAASYWENVYPTHPVISKEALEKCWNGMSNDREDAAFVYATAAACLQCTPGNGPVRLQRLEAFLTKATQSLGPITMRASISAYKIMTCVFLANCLVATNDAKTAFLYLRHAVSMIETFRLRSVEGNRTTEDARLRRLYWLLYVHERYQCISEYRTVQLKPLPDDPIHGENDPDGMYLGFIRIVRVFRLMDEAFVAYWLGESGLPLPTKAWVTGKCEELYTDERDASIDESDVALHVPSSLLEESDERLDRLRHLWEMFSLYSKLDSTRKSILDDKLHRISQLWSA</sequence>
<accession>A0A3M7CWW5</accession>
<dbReference type="AlphaFoldDB" id="A0A3M7CWW5"/>
<evidence type="ECO:0000313" key="2">
    <source>
        <dbReference type="EMBL" id="RMY56513.1"/>
    </source>
</evidence>
<reference evidence="2 3" key="1">
    <citation type="journal article" date="2018" name="BMC Genomics">
        <title>Genomic evidence for intraspecific hybridization in a clonal and extremely halotolerant yeast.</title>
        <authorList>
            <person name="Gostincar C."/>
            <person name="Stajich J.E."/>
            <person name="Zupancic J."/>
            <person name="Zalar P."/>
            <person name="Gunde-Cimerman N."/>
        </authorList>
    </citation>
    <scope>NUCLEOTIDE SEQUENCE [LARGE SCALE GENOMIC DNA]</scope>
    <source>
        <strain evidence="2 3">EXF-151</strain>
    </source>
</reference>
<evidence type="ECO:0000256" key="1">
    <source>
        <dbReference type="ARBA" id="ARBA00023242"/>
    </source>
</evidence>
<name>A0A3M7CWW5_HORWE</name>
<gene>
    <name evidence="2" type="ORF">D0865_03610</name>
</gene>
<evidence type="ECO:0008006" key="4">
    <source>
        <dbReference type="Google" id="ProtNLM"/>
    </source>
</evidence>
<dbReference type="Proteomes" id="UP000270230">
    <property type="component" value="Unassembled WGS sequence"/>
</dbReference>
<evidence type="ECO:0000313" key="3">
    <source>
        <dbReference type="Proteomes" id="UP000270230"/>
    </source>
</evidence>
<dbReference type="InterPro" id="IPR050797">
    <property type="entry name" value="Carb_Metab_Trans_Reg"/>
</dbReference>
<dbReference type="PANTHER" id="PTHR31668:SF24">
    <property type="entry name" value="TRANSCRIPTION FACTOR, PUTATIVE-RELATED"/>
    <property type="match status" value="1"/>
</dbReference>